<evidence type="ECO:0000313" key="2">
    <source>
        <dbReference type="EMBL" id="CAI5758341.1"/>
    </source>
</evidence>
<dbReference type="OrthoDB" id="4022097at2759"/>
<feature type="compositionally biased region" description="Low complexity" evidence="1">
    <location>
        <begin position="35"/>
        <end position="44"/>
    </location>
</feature>
<gene>
    <name evidence="2" type="ORF">CANVERA_P2855</name>
</gene>
<keyword evidence="3" id="KW-1185">Reference proteome</keyword>
<accession>A0A9W4TXH3</accession>
<organism evidence="2 3">
    <name type="scientific">Candida verbasci</name>
    <dbReference type="NCBI Taxonomy" id="1227364"/>
    <lineage>
        <taxon>Eukaryota</taxon>
        <taxon>Fungi</taxon>
        <taxon>Dikarya</taxon>
        <taxon>Ascomycota</taxon>
        <taxon>Saccharomycotina</taxon>
        <taxon>Pichiomycetes</taxon>
        <taxon>Debaryomycetaceae</taxon>
        <taxon>Candida/Lodderomyces clade</taxon>
        <taxon>Candida</taxon>
    </lineage>
</organism>
<comment type="caution">
    <text evidence="2">The sequence shown here is derived from an EMBL/GenBank/DDBJ whole genome shotgun (WGS) entry which is preliminary data.</text>
</comment>
<reference evidence="2" key="1">
    <citation type="submission" date="2022-12" db="EMBL/GenBank/DDBJ databases">
        <authorList>
            <person name="Brejova B."/>
        </authorList>
    </citation>
    <scope>NUCLEOTIDE SEQUENCE</scope>
</reference>
<evidence type="ECO:0000256" key="1">
    <source>
        <dbReference type="SAM" id="MobiDB-lite"/>
    </source>
</evidence>
<dbReference type="AlphaFoldDB" id="A0A9W4TXH3"/>
<feature type="region of interest" description="Disordered" evidence="1">
    <location>
        <begin position="1"/>
        <end position="48"/>
    </location>
</feature>
<protein>
    <submittedName>
        <fullName evidence="2">Uncharacterized protein</fullName>
    </submittedName>
</protein>
<dbReference type="EMBL" id="CANTUO010000002">
    <property type="protein sequence ID" value="CAI5758341.1"/>
    <property type="molecule type" value="Genomic_DNA"/>
</dbReference>
<feature type="compositionally biased region" description="Polar residues" evidence="1">
    <location>
        <begin position="15"/>
        <end position="28"/>
    </location>
</feature>
<proteinExistence type="predicted"/>
<name>A0A9W4TXH3_9ASCO</name>
<dbReference type="Proteomes" id="UP001152885">
    <property type="component" value="Unassembled WGS sequence"/>
</dbReference>
<evidence type="ECO:0000313" key="3">
    <source>
        <dbReference type="Proteomes" id="UP001152885"/>
    </source>
</evidence>
<sequence>MSDWASKLSKKKSVKPTQNTSSKSSTASPDIESKPSTSTSTSPTNEFNSQEVLEYFQNQFNSIIQKAQQDKNELHYKILKVDNSKLWKSTKSPKDVIRKDVSTIDLLFEINRSIYQQNQNK</sequence>